<dbReference type="InterPro" id="IPR055871">
    <property type="entry name" value="DUF7448"/>
</dbReference>
<organism evidence="2 3">
    <name type="scientific">Listeria monocytogenes</name>
    <dbReference type="NCBI Taxonomy" id="1639"/>
    <lineage>
        <taxon>Bacteria</taxon>
        <taxon>Bacillati</taxon>
        <taxon>Bacillota</taxon>
        <taxon>Bacilli</taxon>
        <taxon>Bacillales</taxon>
        <taxon>Listeriaceae</taxon>
        <taxon>Listeria</taxon>
    </lineage>
</organism>
<sequence length="127" mass="14389">MKVEYGKFEDLKKQLLYKRIVKWSEDELVLHDGTTITIECSEQDCCASAGGKFKNVELDATITNIAESDRNRASFYSEILNYIVISIYHNQNVIAQANCRADNGNSGHYYSVCSLVVKDVHYKVVEA</sequence>
<evidence type="ECO:0000313" key="3">
    <source>
        <dbReference type="Proteomes" id="UP000566597"/>
    </source>
</evidence>
<dbReference type="EMBL" id="AABEVT010000001">
    <property type="protein sequence ID" value="EAH0250790.1"/>
    <property type="molecule type" value="Genomic_DNA"/>
</dbReference>
<reference evidence="2 3" key="1">
    <citation type="submission" date="2019-04" db="EMBL/GenBank/DDBJ databases">
        <authorList>
            <person name="Ashton P.M."/>
            <person name="Dallman T."/>
            <person name="Nair S."/>
            <person name="De Pinna E."/>
            <person name="Peters T."/>
            <person name="Grant K."/>
        </authorList>
    </citation>
    <scope>NUCLEOTIDE SEQUENCE [LARGE SCALE GENOMIC DNA]</scope>
    <source>
        <strain evidence="2 3">406731</strain>
    </source>
</reference>
<dbReference type="Proteomes" id="UP000566597">
    <property type="component" value="Unassembled WGS sequence"/>
</dbReference>
<gene>
    <name evidence="2" type="ORF">D4U23_00150</name>
</gene>
<protein>
    <recommendedName>
        <fullName evidence="1">DUF7448 domain-containing protein</fullName>
    </recommendedName>
</protein>
<comment type="caution">
    <text evidence="2">The sequence shown here is derived from an EMBL/GenBank/DDBJ whole genome shotgun (WGS) entry which is preliminary data.</text>
</comment>
<dbReference type="Pfam" id="PF24240">
    <property type="entry name" value="DUF7448"/>
    <property type="match status" value="1"/>
</dbReference>
<feature type="domain" description="DUF7448" evidence="1">
    <location>
        <begin position="13"/>
        <end position="116"/>
    </location>
</feature>
<name>A0A3T2CV00_LISMN</name>
<proteinExistence type="predicted"/>
<evidence type="ECO:0000259" key="1">
    <source>
        <dbReference type="Pfam" id="PF24240"/>
    </source>
</evidence>
<dbReference type="AlphaFoldDB" id="A0A3T2CV00"/>
<evidence type="ECO:0000313" key="2">
    <source>
        <dbReference type="EMBL" id="EAH0250790.1"/>
    </source>
</evidence>
<accession>A0A3T2CV00</accession>